<feature type="chain" id="PRO_5030755971" description="Transmembrane protein 138" evidence="2">
    <location>
        <begin position="19"/>
        <end position="161"/>
    </location>
</feature>
<keyword evidence="1" id="KW-0812">Transmembrane</keyword>
<organism evidence="3">
    <name type="scientific">Leptocylindrus danicus</name>
    <dbReference type="NCBI Taxonomy" id="163516"/>
    <lineage>
        <taxon>Eukaryota</taxon>
        <taxon>Sar</taxon>
        <taxon>Stramenopiles</taxon>
        <taxon>Ochrophyta</taxon>
        <taxon>Bacillariophyta</taxon>
        <taxon>Coscinodiscophyceae</taxon>
        <taxon>Chaetocerotophycidae</taxon>
        <taxon>Leptocylindrales</taxon>
        <taxon>Leptocylindraceae</taxon>
        <taxon>Leptocylindrus</taxon>
    </lineage>
</organism>
<feature type="transmembrane region" description="Helical" evidence="1">
    <location>
        <begin position="114"/>
        <end position="137"/>
    </location>
</feature>
<dbReference type="InterPro" id="IPR024133">
    <property type="entry name" value="TM_138"/>
</dbReference>
<name>A0A7S2L8T9_9STRA</name>
<dbReference type="EMBL" id="HBGY01025998">
    <property type="protein sequence ID" value="CAD9599134.1"/>
    <property type="molecule type" value="Transcribed_RNA"/>
</dbReference>
<keyword evidence="1" id="KW-1133">Transmembrane helix</keyword>
<proteinExistence type="predicted"/>
<feature type="transmembrane region" description="Helical" evidence="1">
    <location>
        <begin position="36"/>
        <end position="62"/>
    </location>
</feature>
<dbReference type="AlphaFoldDB" id="A0A7S2L8T9"/>
<sequence>MTKVLNLILLSLLSLDLGFQSTDFDFDSVSGDIRVVVFGLQVLVQVLVCLVFFTMLTSTYLFQVGLLDHVLREFWPPLILQIFYLLYTILLGIFHMRELDKGENTLELWENPTFICFNGIMKILANIHYIIHIRVMLKLQNEKFYSSDARAVLNTQNSLST</sequence>
<feature type="transmembrane region" description="Helical" evidence="1">
    <location>
        <begin position="74"/>
        <end position="94"/>
    </location>
</feature>
<reference evidence="3" key="1">
    <citation type="submission" date="2021-01" db="EMBL/GenBank/DDBJ databases">
        <authorList>
            <person name="Corre E."/>
            <person name="Pelletier E."/>
            <person name="Niang G."/>
            <person name="Scheremetjew M."/>
            <person name="Finn R."/>
            <person name="Kale V."/>
            <person name="Holt S."/>
            <person name="Cochrane G."/>
            <person name="Meng A."/>
            <person name="Brown T."/>
            <person name="Cohen L."/>
        </authorList>
    </citation>
    <scope>NUCLEOTIDE SEQUENCE</scope>
    <source>
        <strain evidence="3">B650</strain>
    </source>
</reference>
<evidence type="ECO:0000256" key="1">
    <source>
        <dbReference type="SAM" id="Phobius"/>
    </source>
</evidence>
<accession>A0A7S2L8T9</accession>
<keyword evidence="2" id="KW-0732">Signal</keyword>
<feature type="signal peptide" evidence="2">
    <location>
        <begin position="1"/>
        <end position="18"/>
    </location>
</feature>
<evidence type="ECO:0000256" key="2">
    <source>
        <dbReference type="SAM" id="SignalP"/>
    </source>
</evidence>
<evidence type="ECO:0008006" key="4">
    <source>
        <dbReference type="Google" id="ProtNLM"/>
    </source>
</evidence>
<keyword evidence="1" id="KW-0472">Membrane</keyword>
<evidence type="ECO:0000313" key="3">
    <source>
        <dbReference type="EMBL" id="CAD9599134.1"/>
    </source>
</evidence>
<protein>
    <recommendedName>
        <fullName evidence="4">Transmembrane protein 138</fullName>
    </recommendedName>
</protein>
<gene>
    <name evidence="3" type="ORF">LDAN0321_LOCUS16065</name>
</gene>
<dbReference type="Pfam" id="PF14935">
    <property type="entry name" value="TMEM138"/>
    <property type="match status" value="1"/>
</dbReference>